<dbReference type="AlphaFoldDB" id="A0A1I6R4R1"/>
<accession>A0A1I6R4R1</accession>
<dbReference type="PANTHER" id="PTHR13847">
    <property type="entry name" value="SARCOSINE DEHYDROGENASE-RELATED"/>
    <property type="match status" value="1"/>
</dbReference>
<dbReference type="Pfam" id="PF01266">
    <property type="entry name" value="DAO"/>
    <property type="match status" value="1"/>
</dbReference>
<dbReference type="InterPro" id="IPR036188">
    <property type="entry name" value="FAD/NAD-bd_sf"/>
</dbReference>
<dbReference type="InterPro" id="IPR006076">
    <property type="entry name" value="FAD-dep_OxRdtase"/>
</dbReference>
<dbReference type="OrthoDB" id="214253at2"/>
<reference evidence="4" key="1">
    <citation type="submission" date="2016-10" db="EMBL/GenBank/DDBJ databases">
        <authorList>
            <person name="Varghese N."/>
            <person name="Submissions S."/>
        </authorList>
    </citation>
    <scope>NUCLEOTIDE SEQUENCE [LARGE SCALE GENOMIC DNA]</scope>
    <source>
        <strain evidence="4">DSM 24450</strain>
    </source>
</reference>
<dbReference type="Proteomes" id="UP000199312">
    <property type="component" value="Unassembled WGS sequence"/>
</dbReference>
<dbReference type="EMBL" id="FOZP01000005">
    <property type="protein sequence ID" value="SFS59478.1"/>
    <property type="molecule type" value="Genomic_DNA"/>
</dbReference>
<dbReference type="GO" id="GO:0016491">
    <property type="term" value="F:oxidoreductase activity"/>
    <property type="evidence" value="ECO:0007669"/>
    <property type="project" value="UniProtKB-KW"/>
</dbReference>
<name>A0A1I6R4R1_9FLAO</name>
<evidence type="ECO:0000313" key="4">
    <source>
        <dbReference type="Proteomes" id="UP000199312"/>
    </source>
</evidence>
<dbReference type="STRING" id="593133.SAMN04488006_2172"/>
<evidence type="ECO:0000256" key="1">
    <source>
        <dbReference type="ARBA" id="ARBA00023002"/>
    </source>
</evidence>
<dbReference type="SUPFAM" id="SSF54373">
    <property type="entry name" value="FAD-linked reductases, C-terminal domain"/>
    <property type="match status" value="1"/>
</dbReference>
<gene>
    <name evidence="3" type="ORF">SAMN04488006_2172</name>
</gene>
<dbReference type="Gene3D" id="3.50.50.60">
    <property type="entry name" value="FAD/NAD(P)-binding domain"/>
    <property type="match status" value="1"/>
</dbReference>
<dbReference type="GO" id="GO:0005737">
    <property type="term" value="C:cytoplasm"/>
    <property type="evidence" value="ECO:0007669"/>
    <property type="project" value="TreeGrafter"/>
</dbReference>
<dbReference type="Gene3D" id="3.30.9.10">
    <property type="entry name" value="D-Amino Acid Oxidase, subunit A, domain 2"/>
    <property type="match status" value="1"/>
</dbReference>
<evidence type="ECO:0000259" key="2">
    <source>
        <dbReference type="Pfam" id="PF01266"/>
    </source>
</evidence>
<organism evidence="3 4">
    <name type="scientific">Lutibacter maritimus</name>
    <dbReference type="NCBI Taxonomy" id="593133"/>
    <lineage>
        <taxon>Bacteria</taxon>
        <taxon>Pseudomonadati</taxon>
        <taxon>Bacteroidota</taxon>
        <taxon>Flavobacteriia</taxon>
        <taxon>Flavobacteriales</taxon>
        <taxon>Flavobacteriaceae</taxon>
        <taxon>Lutibacter</taxon>
    </lineage>
</organism>
<dbReference type="PANTHER" id="PTHR13847:SF289">
    <property type="entry name" value="GLYCINE OXIDASE"/>
    <property type="match status" value="1"/>
</dbReference>
<dbReference type="SUPFAM" id="SSF51971">
    <property type="entry name" value="Nucleotide-binding domain"/>
    <property type="match status" value="1"/>
</dbReference>
<feature type="domain" description="FAD dependent oxidoreductase" evidence="2">
    <location>
        <begin position="4"/>
        <end position="326"/>
    </location>
</feature>
<keyword evidence="4" id="KW-1185">Reference proteome</keyword>
<proteinExistence type="predicted"/>
<keyword evidence="1" id="KW-0560">Oxidoreductase</keyword>
<protein>
    <submittedName>
        <fullName evidence="3">Glycine/D-amino acid oxidase</fullName>
    </submittedName>
</protein>
<sequence length="345" mass="39497">MKVDYIIVGLGLAGLAFTKELEKNNKTFIVFENDSQNSSMVAGGVYNPVILKRFTPVWEAANQLKIALPFYTELEKKFNKKYNHSLDIYRIFKSIEEQNNWFVAADNQQLSNYMIPKIEHTKIEGIVSNFGFGKLINTGWIDTKSLLNDYRNYLFNKKQLLKEDFNYSDLKIDKNSVNYKTIKSSKVVFCEGFGIKKNPFFNYVPMQEAKGELLIIYAPNLNVEALIKAAVFVLPLGNNYYKVGATFNWKDKTLEPTEAGKNELVEKLNTFINTSYKIVEHLAGIRPTVNDRRPLLGKHPTHSNLAVLNGLGTRGVMIAPTAAKQLYNYLENKIEIDKEYSILRF</sequence>
<evidence type="ECO:0000313" key="3">
    <source>
        <dbReference type="EMBL" id="SFS59478.1"/>
    </source>
</evidence>
<dbReference type="RefSeq" id="WP_090226076.1">
    <property type="nucleotide sequence ID" value="NZ_FOZP01000005.1"/>
</dbReference>